<feature type="domain" description="Zinc-binding loop region of homing endonuclease" evidence="1">
    <location>
        <begin position="115"/>
        <end position="176"/>
    </location>
</feature>
<dbReference type="AlphaFoldDB" id="A0A428TAT5"/>
<protein>
    <recommendedName>
        <fullName evidence="1">Zinc-binding loop region of homing endonuclease domain-containing protein</fullName>
    </recommendedName>
</protein>
<reference evidence="2 3" key="1">
    <citation type="submission" date="2017-06" db="EMBL/GenBank/DDBJ databases">
        <title>Cmopartive genomic analysis of Ambrosia Fusariam Clade fungi.</title>
        <authorList>
            <person name="Stajich J.E."/>
            <person name="Carrillo J."/>
            <person name="Kijimoto T."/>
            <person name="Eskalen A."/>
            <person name="O'Donnell K."/>
            <person name="Kasson M."/>
        </authorList>
    </citation>
    <scope>NUCLEOTIDE SEQUENCE [LARGE SCALE GENOMIC DNA]</scope>
    <source>
        <strain evidence="2 3">NRRL 20438</strain>
    </source>
</reference>
<dbReference type="GO" id="GO:0004519">
    <property type="term" value="F:endonuclease activity"/>
    <property type="evidence" value="ECO:0007669"/>
    <property type="project" value="InterPro"/>
</dbReference>
<dbReference type="InterPro" id="IPR044930">
    <property type="entry name" value="Homing_endonuclease_His-Me"/>
</dbReference>
<evidence type="ECO:0000259" key="1">
    <source>
        <dbReference type="Pfam" id="PF05551"/>
    </source>
</evidence>
<dbReference type="InterPro" id="IPR044925">
    <property type="entry name" value="His-Me_finger_sf"/>
</dbReference>
<evidence type="ECO:0000313" key="3">
    <source>
        <dbReference type="Proteomes" id="UP000288429"/>
    </source>
</evidence>
<dbReference type="SUPFAM" id="SSF54060">
    <property type="entry name" value="His-Me finger endonucleases"/>
    <property type="match status" value="1"/>
</dbReference>
<accession>A0A428TAT5</accession>
<comment type="caution">
    <text evidence="2">The sequence shown here is derived from an EMBL/GenBank/DDBJ whole genome shotgun (WGS) entry which is preliminary data.</text>
</comment>
<proteinExistence type="predicted"/>
<gene>
    <name evidence="2" type="ORF">CDV31_012285</name>
</gene>
<dbReference type="Proteomes" id="UP000288429">
    <property type="component" value="Unassembled WGS sequence"/>
</dbReference>
<dbReference type="Gene3D" id="3.90.75.10">
    <property type="entry name" value="Homing Intron 3 (I-ppo) Encoded Endonuclease, Chain A"/>
    <property type="match status" value="1"/>
</dbReference>
<dbReference type="EMBL" id="NIZV01000225">
    <property type="protein sequence ID" value="RSL99163.1"/>
    <property type="molecule type" value="Genomic_DNA"/>
</dbReference>
<name>A0A428TAT5_9HYPO</name>
<evidence type="ECO:0000313" key="2">
    <source>
        <dbReference type="EMBL" id="RSL99163.1"/>
    </source>
</evidence>
<dbReference type="InterPro" id="IPR008704">
    <property type="entry name" value="Endonuclease_Zinc-binding_loop"/>
</dbReference>
<organism evidence="2 3">
    <name type="scientific">Fusarium ambrosium</name>
    <dbReference type="NCBI Taxonomy" id="131363"/>
    <lineage>
        <taxon>Eukaryota</taxon>
        <taxon>Fungi</taxon>
        <taxon>Dikarya</taxon>
        <taxon>Ascomycota</taxon>
        <taxon>Pezizomycotina</taxon>
        <taxon>Sordariomycetes</taxon>
        <taxon>Hypocreomycetidae</taxon>
        <taxon>Hypocreales</taxon>
        <taxon>Nectriaceae</taxon>
        <taxon>Fusarium</taxon>
        <taxon>Fusarium solani species complex</taxon>
    </lineage>
</organism>
<sequence>MAYFGQDPTMACIPQGRLQRGLAEALPPNRHMITLNYGESRYFTGLFRAFPRAMLSGCLQAVDVASGYPGTCARFGKWHVALSEFPMPDTRIPKKIFTATEKYTVDEFQGIITCTRETSHRCDFGYCLNPLHLVAESHTINMQRNKCFTRARDGAENGLRVNQYCSNHTPPCLLRLACESGTGKAITEYESLGNPVVENLPAQVKSAKGPALLVSDIRIFRWEDGARVLDREIACPSVEPNLLQGKPDSLECSAGIFGTRVRDFMHTFDD</sequence>
<dbReference type="Pfam" id="PF05551">
    <property type="entry name" value="zf-His_Me_endon"/>
    <property type="match status" value="1"/>
</dbReference>
<keyword evidence="3" id="KW-1185">Reference proteome</keyword>